<dbReference type="Proteomes" id="UP000184383">
    <property type="component" value="Unassembled WGS sequence"/>
</dbReference>
<name>A0A1L9RRP7_ASPWE</name>
<dbReference type="GeneID" id="63746560"/>
<reference evidence="3" key="1">
    <citation type="journal article" date="2017" name="Genome Biol.">
        <title>Comparative genomics reveals high biological diversity and specific adaptations in the industrially and medically important fungal genus Aspergillus.</title>
        <authorList>
            <person name="de Vries R.P."/>
            <person name="Riley R."/>
            <person name="Wiebenga A."/>
            <person name="Aguilar-Osorio G."/>
            <person name="Amillis S."/>
            <person name="Uchima C.A."/>
            <person name="Anderluh G."/>
            <person name="Asadollahi M."/>
            <person name="Askin M."/>
            <person name="Barry K."/>
            <person name="Battaglia E."/>
            <person name="Bayram O."/>
            <person name="Benocci T."/>
            <person name="Braus-Stromeyer S.A."/>
            <person name="Caldana C."/>
            <person name="Canovas D."/>
            <person name="Cerqueira G.C."/>
            <person name="Chen F."/>
            <person name="Chen W."/>
            <person name="Choi C."/>
            <person name="Clum A."/>
            <person name="Dos Santos R.A."/>
            <person name="Damasio A.R."/>
            <person name="Diallinas G."/>
            <person name="Emri T."/>
            <person name="Fekete E."/>
            <person name="Flipphi M."/>
            <person name="Freyberg S."/>
            <person name="Gallo A."/>
            <person name="Gournas C."/>
            <person name="Habgood R."/>
            <person name="Hainaut M."/>
            <person name="Harispe M.L."/>
            <person name="Henrissat B."/>
            <person name="Hilden K.S."/>
            <person name="Hope R."/>
            <person name="Hossain A."/>
            <person name="Karabika E."/>
            <person name="Karaffa L."/>
            <person name="Karanyi Z."/>
            <person name="Krasevec N."/>
            <person name="Kuo A."/>
            <person name="Kusch H."/>
            <person name="LaButti K."/>
            <person name="Lagendijk E.L."/>
            <person name="Lapidus A."/>
            <person name="Levasseur A."/>
            <person name="Lindquist E."/>
            <person name="Lipzen A."/>
            <person name="Logrieco A.F."/>
            <person name="MacCabe A."/>
            <person name="Maekelae M.R."/>
            <person name="Malavazi I."/>
            <person name="Melin P."/>
            <person name="Meyer V."/>
            <person name="Mielnichuk N."/>
            <person name="Miskei M."/>
            <person name="Molnar A.P."/>
            <person name="Mule G."/>
            <person name="Ngan C.Y."/>
            <person name="Orejas M."/>
            <person name="Orosz E."/>
            <person name="Ouedraogo J.P."/>
            <person name="Overkamp K.M."/>
            <person name="Park H.-S."/>
            <person name="Perrone G."/>
            <person name="Piumi F."/>
            <person name="Punt P.J."/>
            <person name="Ram A.F."/>
            <person name="Ramon A."/>
            <person name="Rauscher S."/>
            <person name="Record E."/>
            <person name="Riano-Pachon D.M."/>
            <person name="Robert V."/>
            <person name="Roehrig J."/>
            <person name="Ruller R."/>
            <person name="Salamov A."/>
            <person name="Salih N.S."/>
            <person name="Samson R.A."/>
            <person name="Sandor E."/>
            <person name="Sanguinetti M."/>
            <person name="Schuetze T."/>
            <person name="Sepcic K."/>
            <person name="Shelest E."/>
            <person name="Sherlock G."/>
            <person name="Sophianopoulou V."/>
            <person name="Squina F.M."/>
            <person name="Sun H."/>
            <person name="Susca A."/>
            <person name="Todd R.B."/>
            <person name="Tsang A."/>
            <person name="Unkles S.E."/>
            <person name="van de Wiele N."/>
            <person name="van Rossen-Uffink D."/>
            <person name="Oliveira J.V."/>
            <person name="Vesth T.C."/>
            <person name="Visser J."/>
            <person name="Yu J.-H."/>
            <person name="Zhou M."/>
            <person name="Andersen M.R."/>
            <person name="Archer D.B."/>
            <person name="Baker S.E."/>
            <person name="Benoit I."/>
            <person name="Brakhage A.A."/>
            <person name="Braus G.H."/>
            <person name="Fischer R."/>
            <person name="Frisvad J.C."/>
            <person name="Goldman G.H."/>
            <person name="Houbraken J."/>
            <person name="Oakley B."/>
            <person name="Pocsi I."/>
            <person name="Scazzocchio C."/>
            <person name="Seiboth B."/>
            <person name="vanKuyk P.A."/>
            <person name="Wortman J."/>
            <person name="Dyer P.S."/>
            <person name="Grigoriev I.V."/>
        </authorList>
    </citation>
    <scope>NUCLEOTIDE SEQUENCE [LARGE SCALE GENOMIC DNA]</scope>
    <source>
        <strain evidence="3">DTO 134E9</strain>
    </source>
</reference>
<accession>A0A1L9RRP7</accession>
<feature type="compositionally biased region" description="Polar residues" evidence="1">
    <location>
        <begin position="32"/>
        <end position="54"/>
    </location>
</feature>
<evidence type="ECO:0000313" key="3">
    <source>
        <dbReference type="Proteomes" id="UP000184383"/>
    </source>
</evidence>
<dbReference type="EMBL" id="KV878211">
    <property type="protein sequence ID" value="OJJ37543.1"/>
    <property type="molecule type" value="Genomic_DNA"/>
</dbReference>
<evidence type="ECO:0000256" key="1">
    <source>
        <dbReference type="SAM" id="MobiDB-lite"/>
    </source>
</evidence>
<dbReference type="RefSeq" id="XP_040691219.1">
    <property type="nucleotide sequence ID" value="XM_040830712.1"/>
</dbReference>
<proteinExistence type="predicted"/>
<organism evidence="2 3">
    <name type="scientific">Aspergillus wentii DTO 134E9</name>
    <dbReference type="NCBI Taxonomy" id="1073089"/>
    <lineage>
        <taxon>Eukaryota</taxon>
        <taxon>Fungi</taxon>
        <taxon>Dikarya</taxon>
        <taxon>Ascomycota</taxon>
        <taxon>Pezizomycotina</taxon>
        <taxon>Eurotiomycetes</taxon>
        <taxon>Eurotiomycetidae</taxon>
        <taxon>Eurotiales</taxon>
        <taxon>Aspergillaceae</taxon>
        <taxon>Aspergillus</taxon>
        <taxon>Aspergillus subgen. Cremei</taxon>
    </lineage>
</organism>
<dbReference type="AlphaFoldDB" id="A0A1L9RRP7"/>
<feature type="region of interest" description="Disordered" evidence="1">
    <location>
        <begin position="22"/>
        <end position="81"/>
    </location>
</feature>
<keyword evidence="3" id="KW-1185">Reference proteome</keyword>
<sequence length="81" mass="8736">MESPGSGLLLREFDLVTASPLLPFLQDPKHPPNSTQEQYQKSTSTPPSAPNTQYPDAESPNRGARSTKITSNPEDSIGPIT</sequence>
<dbReference type="VEuPathDB" id="FungiDB:ASPWEDRAFT_171010"/>
<evidence type="ECO:0000313" key="2">
    <source>
        <dbReference type="EMBL" id="OJJ37543.1"/>
    </source>
</evidence>
<gene>
    <name evidence="2" type="ORF">ASPWEDRAFT_171010</name>
</gene>
<protein>
    <submittedName>
        <fullName evidence="2">Uncharacterized protein</fullName>
    </submittedName>
</protein>